<feature type="binding site" description="axial binding residue" evidence="7">
    <location>
        <position position="451"/>
    </location>
    <ligand>
        <name>heme</name>
        <dbReference type="ChEBI" id="CHEBI:30413"/>
    </ligand>
    <ligandPart>
        <name>Fe</name>
        <dbReference type="ChEBI" id="CHEBI:18248"/>
    </ligandPart>
</feature>
<keyword evidence="11" id="KW-1185">Reference proteome</keyword>
<evidence type="ECO:0000256" key="3">
    <source>
        <dbReference type="ARBA" id="ARBA00022723"/>
    </source>
</evidence>
<dbReference type="PANTHER" id="PTHR47955:SF8">
    <property type="entry name" value="CYTOCHROME P450 71D11-LIKE"/>
    <property type="match status" value="1"/>
</dbReference>
<dbReference type="EMBL" id="JAKOGI010001253">
    <property type="protein sequence ID" value="KAJ8426681.1"/>
    <property type="molecule type" value="Genomic_DNA"/>
</dbReference>
<dbReference type="InterPro" id="IPR017972">
    <property type="entry name" value="Cyt_P450_CS"/>
</dbReference>
<comment type="similarity">
    <text evidence="1 8">Belongs to the cytochrome P450 family.</text>
</comment>
<sequence>MDIPWVISLLPLLFTILALLKLISQKNHAPSQSTNKLPPGPPKLPIIGNLHQVVGKNSLPHHRLAELAGMYGPLMHLRLGEVPTVVVSSADVAREVMRTHDAAFCNRPSILMAEHVYYGRTDIAFAPYTEYWRQVRKIAMLELFTAKRVQSFGPIRAEEVDNLVKSMAMEQGSVVNLSEKLFAFSFDITSRLALKKKGTEQEEFRALADDVAKIASGFSVCDLYPSIKYLYSITGMRRKLQDLVRRCNKIVDPIIYDHISKKRQGKKEDHEDLVDVLLTFHKDKDELSYGSQFSLAVDNIKAIVLEVLGAGSETSSTTIEWTMSELLKNPKIMEKAQNEVRGILQFREKHVVDEASIKELKYLKQIIKETLRLHPPLPLLVPRESTKECEIHSYKVPTKTRVIVNAWAIGKDPKCWLEPERFIPERFEDTLVDYNGTHFELIPFGAGRRICPGIGLGLANIELALATLLYYFNWKLPNGCKPQDLNMDETFGITARRKHELFVIPSVYTHSKFN</sequence>
<proteinExistence type="inferred from homology"/>
<evidence type="ECO:0000256" key="7">
    <source>
        <dbReference type="PIRSR" id="PIRSR602401-1"/>
    </source>
</evidence>
<gene>
    <name evidence="10" type="ORF">Cgig2_018772</name>
</gene>
<dbReference type="GO" id="GO:0005506">
    <property type="term" value="F:iron ion binding"/>
    <property type="evidence" value="ECO:0007669"/>
    <property type="project" value="InterPro"/>
</dbReference>
<evidence type="ECO:0000313" key="10">
    <source>
        <dbReference type="EMBL" id="KAJ8426681.1"/>
    </source>
</evidence>
<dbReference type="SUPFAM" id="SSF48264">
    <property type="entry name" value="Cytochrome P450"/>
    <property type="match status" value="1"/>
</dbReference>
<dbReference type="InterPro" id="IPR001128">
    <property type="entry name" value="Cyt_P450"/>
</dbReference>
<evidence type="ECO:0000313" key="11">
    <source>
        <dbReference type="Proteomes" id="UP001153076"/>
    </source>
</evidence>
<dbReference type="GO" id="GO:0016705">
    <property type="term" value="F:oxidoreductase activity, acting on paired donors, with incorporation or reduction of molecular oxygen"/>
    <property type="evidence" value="ECO:0007669"/>
    <property type="project" value="InterPro"/>
</dbReference>
<evidence type="ECO:0000256" key="8">
    <source>
        <dbReference type="RuleBase" id="RU000461"/>
    </source>
</evidence>
<organism evidence="10 11">
    <name type="scientific">Carnegiea gigantea</name>
    <dbReference type="NCBI Taxonomy" id="171969"/>
    <lineage>
        <taxon>Eukaryota</taxon>
        <taxon>Viridiplantae</taxon>
        <taxon>Streptophyta</taxon>
        <taxon>Embryophyta</taxon>
        <taxon>Tracheophyta</taxon>
        <taxon>Spermatophyta</taxon>
        <taxon>Magnoliopsida</taxon>
        <taxon>eudicotyledons</taxon>
        <taxon>Gunneridae</taxon>
        <taxon>Pentapetalae</taxon>
        <taxon>Caryophyllales</taxon>
        <taxon>Cactineae</taxon>
        <taxon>Cactaceae</taxon>
        <taxon>Cactoideae</taxon>
        <taxon>Echinocereeae</taxon>
        <taxon>Carnegiea</taxon>
    </lineage>
</organism>
<keyword evidence="6 8" id="KW-0503">Monooxygenase</keyword>
<evidence type="ECO:0000256" key="1">
    <source>
        <dbReference type="ARBA" id="ARBA00010617"/>
    </source>
</evidence>
<evidence type="ECO:0000256" key="9">
    <source>
        <dbReference type="SAM" id="SignalP"/>
    </source>
</evidence>
<dbReference type="Proteomes" id="UP001153076">
    <property type="component" value="Unassembled WGS sequence"/>
</dbReference>
<dbReference type="PANTHER" id="PTHR47955">
    <property type="entry name" value="CYTOCHROME P450 FAMILY 71 PROTEIN"/>
    <property type="match status" value="1"/>
</dbReference>
<dbReference type="GO" id="GO:0004497">
    <property type="term" value="F:monooxygenase activity"/>
    <property type="evidence" value="ECO:0007669"/>
    <property type="project" value="UniProtKB-KW"/>
</dbReference>
<dbReference type="Gene3D" id="1.10.630.10">
    <property type="entry name" value="Cytochrome P450"/>
    <property type="match status" value="1"/>
</dbReference>
<name>A0A9Q1JMN4_9CARY</name>
<comment type="cofactor">
    <cofactor evidence="7">
        <name>heme</name>
        <dbReference type="ChEBI" id="CHEBI:30413"/>
    </cofactor>
</comment>
<evidence type="ECO:0008006" key="12">
    <source>
        <dbReference type="Google" id="ProtNLM"/>
    </source>
</evidence>
<keyword evidence="2 7" id="KW-0349">Heme</keyword>
<protein>
    <recommendedName>
        <fullName evidence="12">Cytochrome P450</fullName>
    </recommendedName>
</protein>
<dbReference type="InterPro" id="IPR002401">
    <property type="entry name" value="Cyt_P450_E_grp-I"/>
</dbReference>
<dbReference type="PRINTS" id="PR00463">
    <property type="entry name" value="EP450I"/>
</dbReference>
<evidence type="ECO:0000256" key="6">
    <source>
        <dbReference type="ARBA" id="ARBA00023033"/>
    </source>
</evidence>
<evidence type="ECO:0000256" key="2">
    <source>
        <dbReference type="ARBA" id="ARBA00022617"/>
    </source>
</evidence>
<evidence type="ECO:0000256" key="5">
    <source>
        <dbReference type="ARBA" id="ARBA00023004"/>
    </source>
</evidence>
<dbReference type="CDD" id="cd11072">
    <property type="entry name" value="CYP71-like"/>
    <property type="match status" value="1"/>
</dbReference>
<dbReference type="Pfam" id="PF00067">
    <property type="entry name" value="p450"/>
    <property type="match status" value="1"/>
</dbReference>
<comment type="caution">
    <text evidence="10">The sequence shown here is derived from an EMBL/GenBank/DDBJ whole genome shotgun (WGS) entry which is preliminary data.</text>
</comment>
<dbReference type="AlphaFoldDB" id="A0A9Q1JMN4"/>
<dbReference type="InterPro" id="IPR036396">
    <property type="entry name" value="Cyt_P450_sf"/>
</dbReference>
<keyword evidence="4 8" id="KW-0560">Oxidoreductase</keyword>
<keyword evidence="3 7" id="KW-0479">Metal-binding</keyword>
<feature type="chain" id="PRO_5040231958" description="Cytochrome P450" evidence="9">
    <location>
        <begin position="26"/>
        <end position="514"/>
    </location>
</feature>
<feature type="signal peptide" evidence="9">
    <location>
        <begin position="1"/>
        <end position="25"/>
    </location>
</feature>
<reference evidence="10" key="1">
    <citation type="submission" date="2022-04" db="EMBL/GenBank/DDBJ databases">
        <title>Carnegiea gigantea Genome sequencing and assembly v2.</title>
        <authorList>
            <person name="Copetti D."/>
            <person name="Sanderson M.J."/>
            <person name="Burquez A."/>
            <person name="Wojciechowski M.F."/>
        </authorList>
    </citation>
    <scope>NUCLEOTIDE SEQUENCE</scope>
    <source>
        <strain evidence="10">SGP5-SGP5p</strain>
        <tissue evidence="10">Aerial part</tissue>
    </source>
</reference>
<dbReference type="FunFam" id="1.10.630.10:FF:000043">
    <property type="entry name" value="Cytochrome P450 99A2"/>
    <property type="match status" value="1"/>
</dbReference>
<dbReference type="PROSITE" id="PS00086">
    <property type="entry name" value="CYTOCHROME_P450"/>
    <property type="match status" value="1"/>
</dbReference>
<dbReference type="OrthoDB" id="1470350at2759"/>
<evidence type="ECO:0000256" key="4">
    <source>
        <dbReference type="ARBA" id="ARBA00023002"/>
    </source>
</evidence>
<keyword evidence="5 7" id="KW-0408">Iron</keyword>
<keyword evidence="9" id="KW-0732">Signal</keyword>
<dbReference type="PRINTS" id="PR00385">
    <property type="entry name" value="P450"/>
</dbReference>
<dbReference type="GO" id="GO:0020037">
    <property type="term" value="F:heme binding"/>
    <property type="evidence" value="ECO:0007669"/>
    <property type="project" value="InterPro"/>
</dbReference>
<accession>A0A9Q1JMN4</accession>